<dbReference type="InterPro" id="IPR003607">
    <property type="entry name" value="HD/PDEase_dom"/>
</dbReference>
<dbReference type="Gene3D" id="1.10.3210.10">
    <property type="entry name" value="Hypothetical protein af1432"/>
    <property type="match status" value="1"/>
</dbReference>
<dbReference type="AlphaFoldDB" id="A0A1E5QJ36"/>
<organism evidence="3">
    <name type="scientific">Desertifilum tharense IPPAS B-1220</name>
    <dbReference type="NCBI Taxonomy" id="1781255"/>
    <lineage>
        <taxon>Bacteria</taxon>
        <taxon>Bacillati</taxon>
        <taxon>Cyanobacteriota</taxon>
        <taxon>Cyanophyceae</taxon>
        <taxon>Desertifilales</taxon>
        <taxon>Desertifilaceae</taxon>
        <taxon>Desertifilum</taxon>
    </lineage>
</organism>
<sequence>MKPIELLARQVDQWWRVYVTETPSARKRVTQRSHPPRWASILPGAFVQTDAMTAQLNRTRNKRLNYKAHPSVLVAIAVVSLTSTIGYRFYNAPKLDVGTIAPETLFAPDDARVEDTKSTEERRKQERTGAIPVLMLNQVVNQEIYRELYNLLSRGTQLRLSAGPFPYLDPTALSTEIQHYLRACEEWEWRIIRLSVTRETPQRPLAFNRGNEPGRSGGTANALAGVSSAEQQRAIAQLRRLKQSAGPVGFANILQSIEQARLAYQNATANLERQVAPNSRKLYKVTLFELTDAEWDTTQQGIKDTTARILAQGVPRGLPPNILRNAISLQVNGSVPLKAEPLAIEVLSSMLKPNLIEDPEQTRLRAEQAAREVDPVIIQIAKNEVIVEAGQSISQADFVLIDYFGLSERGINWRGLIGFASLVGSAVCIFWLVERRVHSGMRRRDYLLVLLLTLSAPILVSLGVSSTSLPAIGLLIGSFYGSAIGVTVVGLLSLALPIGLEITISDGLASAAGGLLGGLVAGRLRSREEVALLGVGVGLIQGGVYLLIAMISSSSVGLVLPTVLGAAALRSLSGIAWSIVALGLSPYLEHVFDLVTPVRLAELANPNRPLLQRLALEAPGTFQHTLFVSTLAEAAARELNCNVELVRAGTLYHDIGKMHDPLLFCENQMGGPNKHDTEIKDPWKSADIIKKHVSEGLVMARKYRLPKAIQAFIPEHQGTMLIAFFYHQAQQMAQDDPSITVRESDFRYDGPVPQSRETGILMLADSCEAALRSLKEATYEEALAMVNKILRARWQDNQLVDSGLTREEMNTIADVFVRVWQQFHHKRVAYPKTALTAK</sequence>
<name>A0A1E5QJ36_9CYAN</name>
<dbReference type="CDD" id="cd00077">
    <property type="entry name" value="HDc"/>
    <property type="match status" value="1"/>
</dbReference>
<dbReference type="NCBIfam" id="TIGR00277">
    <property type="entry name" value="HDIG"/>
    <property type="match status" value="1"/>
</dbReference>
<comment type="caution">
    <text evidence="3">The sequence shown here is derived from an EMBL/GenBank/DDBJ whole genome shotgun (WGS) entry which is preliminary data.</text>
</comment>
<dbReference type="Pfam" id="PF01966">
    <property type="entry name" value="HD"/>
    <property type="match status" value="1"/>
</dbReference>
<accession>A0A1E5QJ36</accession>
<dbReference type="Pfam" id="PF07698">
    <property type="entry name" value="7TM-7TMR_HD"/>
    <property type="match status" value="1"/>
</dbReference>
<feature type="domain" description="HD/PDEase" evidence="2">
    <location>
        <begin position="617"/>
        <end position="779"/>
    </location>
</feature>
<evidence type="ECO:0000256" key="1">
    <source>
        <dbReference type="SAM" id="Phobius"/>
    </source>
</evidence>
<dbReference type="PANTHER" id="PTHR36442">
    <property type="entry name" value="CYCLIC-DI-AMP PHOSPHODIESTERASE PGPH"/>
    <property type="match status" value="1"/>
</dbReference>
<dbReference type="EMBL" id="MJGC01000063">
    <property type="protein sequence ID" value="OEJ74682.1"/>
    <property type="molecule type" value="Genomic_DNA"/>
</dbReference>
<dbReference type="InterPro" id="IPR006675">
    <property type="entry name" value="HDIG_dom"/>
</dbReference>
<evidence type="ECO:0000313" key="3">
    <source>
        <dbReference type="EMBL" id="OEJ74682.1"/>
    </source>
</evidence>
<dbReference type="PANTHER" id="PTHR36442:SF1">
    <property type="entry name" value="CYCLIC-DI-AMP PHOSPHODIESTERASE PGPH"/>
    <property type="match status" value="1"/>
</dbReference>
<keyword evidence="1" id="KW-1133">Transmembrane helix</keyword>
<reference evidence="3" key="1">
    <citation type="submission" date="2016-09" db="EMBL/GenBank/DDBJ databases">
        <title>Draft genome of thermotolerant cyanobacterium Desertifilum sp. strain IPPAS B-1220.</title>
        <authorList>
            <person name="Sinetova M.A."/>
            <person name="Bolakhan K."/>
            <person name="Zayadan B.K."/>
            <person name="Mironov K.S."/>
            <person name="Ustinova V."/>
            <person name="Kupriyanova E.V."/>
            <person name="Sidorov R.A."/>
            <person name="Skrypnik A.N."/>
            <person name="Gogoleva N.E."/>
            <person name="Gogolev Y.V."/>
            <person name="Los D.A."/>
        </authorList>
    </citation>
    <scope>NUCLEOTIDE SEQUENCE [LARGE SCALE GENOMIC DNA]</scope>
    <source>
        <strain evidence="3">IPPAS B-1220</strain>
    </source>
</reference>
<dbReference type="RefSeq" id="WP_069967739.1">
    <property type="nucleotide sequence ID" value="NZ_CM124774.1"/>
</dbReference>
<feature type="transmembrane region" description="Helical" evidence="1">
    <location>
        <begin position="413"/>
        <end position="433"/>
    </location>
</feature>
<feature type="transmembrane region" description="Helical" evidence="1">
    <location>
        <begin position="471"/>
        <end position="495"/>
    </location>
</feature>
<feature type="transmembrane region" description="Helical" evidence="1">
    <location>
        <begin position="445"/>
        <end position="465"/>
    </location>
</feature>
<dbReference type="SMART" id="SM00471">
    <property type="entry name" value="HDc"/>
    <property type="match status" value="1"/>
</dbReference>
<dbReference type="SUPFAM" id="SSF109604">
    <property type="entry name" value="HD-domain/PDEase-like"/>
    <property type="match status" value="1"/>
</dbReference>
<dbReference type="STRING" id="1781255.BH720_13525"/>
<dbReference type="Pfam" id="PF07697">
    <property type="entry name" value="7TMR-HDED"/>
    <property type="match status" value="1"/>
</dbReference>
<proteinExistence type="predicted"/>
<dbReference type="InterPro" id="IPR052722">
    <property type="entry name" value="PgpH_phosphodiesterase"/>
</dbReference>
<dbReference type="InterPro" id="IPR006674">
    <property type="entry name" value="HD_domain"/>
</dbReference>
<evidence type="ECO:0000259" key="2">
    <source>
        <dbReference type="SMART" id="SM00471"/>
    </source>
</evidence>
<keyword evidence="1" id="KW-0472">Membrane</keyword>
<keyword evidence="1" id="KW-0812">Transmembrane</keyword>
<dbReference type="InterPro" id="IPR011621">
    <property type="entry name" value="Metal-dep_PHydrolase_7TM_intra"/>
</dbReference>
<protein>
    <recommendedName>
        <fullName evidence="2">HD/PDEase domain-containing protein</fullName>
    </recommendedName>
</protein>
<feature type="transmembrane region" description="Helical" evidence="1">
    <location>
        <begin position="530"/>
        <end position="551"/>
    </location>
</feature>
<gene>
    <name evidence="3" type="ORF">BH720_13525</name>
</gene>
<feature type="transmembrane region" description="Helical" evidence="1">
    <location>
        <begin position="68"/>
        <end position="90"/>
    </location>
</feature>
<dbReference type="InterPro" id="IPR011624">
    <property type="entry name" value="Metal-dep_PHydrolase_7TM_extra"/>
</dbReference>
<dbReference type="OrthoDB" id="9806952at2"/>